<evidence type="ECO:0000256" key="3">
    <source>
        <dbReference type="ARBA" id="ARBA00022553"/>
    </source>
</evidence>
<evidence type="ECO:0000256" key="2">
    <source>
        <dbReference type="ARBA" id="ARBA00012438"/>
    </source>
</evidence>
<dbReference type="Pfam" id="PF13426">
    <property type="entry name" value="PAS_9"/>
    <property type="match status" value="2"/>
</dbReference>
<dbReference type="Pfam" id="PF00512">
    <property type="entry name" value="HisKA"/>
    <property type="match status" value="1"/>
</dbReference>
<dbReference type="InterPro" id="IPR001789">
    <property type="entry name" value="Sig_transdc_resp-reg_receiver"/>
</dbReference>
<feature type="domain" description="Histidine kinase" evidence="7">
    <location>
        <begin position="543"/>
        <end position="767"/>
    </location>
</feature>
<evidence type="ECO:0000313" key="12">
    <source>
        <dbReference type="Proteomes" id="UP001201985"/>
    </source>
</evidence>
<dbReference type="Gene3D" id="3.30.450.20">
    <property type="entry name" value="PAS domain"/>
    <property type="match status" value="4"/>
</dbReference>
<evidence type="ECO:0000256" key="5">
    <source>
        <dbReference type="ARBA" id="ARBA00022777"/>
    </source>
</evidence>
<keyword evidence="4" id="KW-0808">Transferase</keyword>
<evidence type="ECO:0000259" key="7">
    <source>
        <dbReference type="PROSITE" id="PS50109"/>
    </source>
</evidence>
<protein>
    <recommendedName>
        <fullName evidence="2">histidine kinase</fullName>
        <ecNumber evidence="2">2.7.13.3</ecNumber>
    </recommendedName>
</protein>
<dbReference type="CDD" id="cd00130">
    <property type="entry name" value="PAS"/>
    <property type="match status" value="4"/>
</dbReference>
<dbReference type="CDD" id="cd16919">
    <property type="entry name" value="HATPase_CckA-like"/>
    <property type="match status" value="1"/>
</dbReference>
<evidence type="ECO:0000256" key="4">
    <source>
        <dbReference type="ARBA" id="ARBA00022679"/>
    </source>
</evidence>
<dbReference type="SMART" id="SM00387">
    <property type="entry name" value="HATPase_c"/>
    <property type="match status" value="1"/>
</dbReference>
<feature type="modified residue" description="4-aspartylphosphate" evidence="6">
    <location>
        <position position="840"/>
    </location>
</feature>
<dbReference type="InterPro" id="IPR036097">
    <property type="entry name" value="HisK_dim/P_sf"/>
</dbReference>
<dbReference type="InterPro" id="IPR036890">
    <property type="entry name" value="HATPase_C_sf"/>
</dbReference>
<evidence type="ECO:0000256" key="6">
    <source>
        <dbReference type="PROSITE-ProRule" id="PRU00169"/>
    </source>
</evidence>
<dbReference type="EC" id="2.7.13.3" evidence="2"/>
<dbReference type="NCBIfam" id="TIGR00229">
    <property type="entry name" value="sensory_box"/>
    <property type="match status" value="4"/>
</dbReference>
<dbReference type="Proteomes" id="UP001201985">
    <property type="component" value="Unassembled WGS sequence"/>
</dbReference>
<feature type="domain" description="PAS" evidence="9">
    <location>
        <begin position="22"/>
        <end position="72"/>
    </location>
</feature>
<dbReference type="Gene3D" id="3.30.565.10">
    <property type="entry name" value="Histidine kinase-like ATPase, C-terminal domain"/>
    <property type="match status" value="1"/>
</dbReference>
<dbReference type="Pfam" id="PF08447">
    <property type="entry name" value="PAS_3"/>
    <property type="match status" value="2"/>
</dbReference>
<dbReference type="InterPro" id="IPR000014">
    <property type="entry name" value="PAS"/>
</dbReference>
<dbReference type="PRINTS" id="PR00344">
    <property type="entry name" value="BCTRLSENSOR"/>
</dbReference>
<dbReference type="InterPro" id="IPR003594">
    <property type="entry name" value="HATPase_dom"/>
</dbReference>
<dbReference type="PROSITE" id="PS50112">
    <property type="entry name" value="PAS"/>
    <property type="match status" value="4"/>
</dbReference>
<feature type="domain" description="PAS" evidence="9">
    <location>
        <begin position="144"/>
        <end position="190"/>
    </location>
</feature>
<evidence type="ECO:0000259" key="8">
    <source>
        <dbReference type="PROSITE" id="PS50110"/>
    </source>
</evidence>
<proteinExistence type="predicted"/>
<dbReference type="Pfam" id="PF02518">
    <property type="entry name" value="HATPase_c"/>
    <property type="match status" value="1"/>
</dbReference>
<dbReference type="PANTHER" id="PTHR43304:SF1">
    <property type="entry name" value="PAC DOMAIN-CONTAINING PROTEIN"/>
    <property type="match status" value="1"/>
</dbReference>
<dbReference type="InterPro" id="IPR005467">
    <property type="entry name" value="His_kinase_dom"/>
</dbReference>
<dbReference type="PROSITE" id="PS50110">
    <property type="entry name" value="RESPONSE_REGULATORY"/>
    <property type="match status" value="1"/>
</dbReference>
<name>A0ABS9WAA4_9PROT</name>
<dbReference type="InterPro" id="IPR003661">
    <property type="entry name" value="HisK_dim/P_dom"/>
</dbReference>
<dbReference type="CDD" id="cd00082">
    <property type="entry name" value="HisKA"/>
    <property type="match status" value="1"/>
</dbReference>
<dbReference type="CDD" id="cd18161">
    <property type="entry name" value="REC_hyHK_blue-like"/>
    <property type="match status" value="1"/>
</dbReference>
<comment type="caution">
    <text evidence="11">The sequence shown here is derived from an EMBL/GenBank/DDBJ whole genome shotgun (WGS) entry which is preliminary data.</text>
</comment>
<dbReference type="SUPFAM" id="SSF55874">
    <property type="entry name" value="ATPase domain of HSP90 chaperone/DNA topoisomerase II/histidine kinase"/>
    <property type="match status" value="1"/>
</dbReference>
<evidence type="ECO:0000259" key="10">
    <source>
        <dbReference type="PROSITE" id="PS50113"/>
    </source>
</evidence>
<dbReference type="SMART" id="SM00388">
    <property type="entry name" value="HisKA"/>
    <property type="match status" value="1"/>
</dbReference>
<feature type="domain" description="PAS" evidence="9">
    <location>
        <begin position="265"/>
        <end position="337"/>
    </location>
</feature>
<organism evidence="11 12">
    <name type="scientific">Teichococcus vastitatis</name>
    <dbReference type="NCBI Taxonomy" id="2307076"/>
    <lineage>
        <taxon>Bacteria</taxon>
        <taxon>Pseudomonadati</taxon>
        <taxon>Pseudomonadota</taxon>
        <taxon>Alphaproteobacteria</taxon>
        <taxon>Acetobacterales</taxon>
        <taxon>Roseomonadaceae</taxon>
        <taxon>Roseomonas</taxon>
    </lineage>
</organism>
<dbReference type="PROSITE" id="PS50109">
    <property type="entry name" value="HIS_KIN"/>
    <property type="match status" value="1"/>
</dbReference>
<dbReference type="EMBL" id="JALBUU010000097">
    <property type="protein sequence ID" value="MCI0756232.1"/>
    <property type="molecule type" value="Genomic_DNA"/>
</dbReference>
<feature type="domain" description="Response regulatory" evidence="8">
    <location>
        <begin position="790"/>
        <end position="906"/>
    </location>
</feature>
<accession>A0ABS9WAA4</accession>
<dbReference type="InterPro" id="IPR013655">
    <property type="entry name" value="PAS_fold_3"/>
</dbReference>
<evidence type="ECO:0000256" key="1">
    <source>
        <dbReference type="ARBA" id="ARBA00000085"/>
    </source>
</evidence>
<dbReference type="InterPro" id="IPR001610">
    <property type="entry name" value="PAC"/>
</dbReference>
<comment type="catalytic activity">
    <reaction evidence="1">
        <text>ATP + protein L-histidine = ADP + protein N-phospho-L-histidine.</text>
        <dbReference type="EC" id="2.7.13.3"/>
    </reaction>
</comment>
<dbReference type="InterPro" id="IPR004358">
    <property type="entry name" value="Sig_transdc_His_kin-like_C"/>
</dbReference>
<dbReference type="InterPro" id="IPR000700">
    <property type="entry name" value="PAS-assoc_C"/>
</dbReference>
<dbReference type="Gene3D" id="1.10.287.130">
    <property type="match status" value="1"/>
</dbReference>
<dbReference type="InterPro" id="IPR011006">
    <property type="entry name" value="CheY-like_superfamily"/>
</dbReference>
<feature type="domain" description="PAC" evidence="10">
    <location>
        <begin position="340"/>
        <end position="392"/>
    </location>
</feature>
<reference evidence="11 12" key="1">
    <citation type="submission" date="2022-03" db="EMBL/GenBank/DDBJ databases">
        <title>Complete genome analysis of Roseomonas KG 17.1 : a prolific producer of plant growth promoters.</title>
        <authorList>
            <person name="Saadouli I."/>
            <person name="Najjari A."/>
            <person name="Mosbah A."/>
            <person name="Ouzari H.I."/>
        </authorList>
    </citation>
    <scope>NUCLEOTIDE SEQUENCE [LARGE SCALE GENOMIC DNA]</scope>
    <source>
        <strain evidence="11 12">KG17-1</strain>
    </source>
</reference>
<keyword evidence="5" id="KW-0418">Kinase</keyword>
<dbReference type="SMART" id="SM00091">
    <property type="entry name" value="PAS"/>
    <property type="match status" value="4"/>
</dbReference>
<dbReference type="Pfam" id="PF00072">
    <property type="entry name" value="Response_reg"/>
    <property type="match status" value="1"/>
</dbReference>
<dbReference type="PANTHER" id="PTHR43304">
    <property type="entry name" value="PHYTOCHROME-LIKE PROTEIN CPH1"/>
    <property type="match status" value="1"/>
</dbReference>
<feature type="domain" description="PAS" evidence="9">
    <location>
        <begin position="419"/>
        <end position="474"/>
    </location>
</feature>
<dbReference type="RefSeq" id="WP_241793831.1">
    <property type="nucleotide sequence ID" value="NZ_JALBUU010000097.1"/>
</dbReference>
<evidence type="ECO:0000313" key="11">
    <source>
        <dbReference type="EMBL" id="MCI0756232.1"/>
    </source>
</evidence>
<dbReference type="InterPro" id="IPR052162">
    <property type="entry name" value="Sensor_kinase/Photoreceptor"/>
</dbReference>
<keyword evidence="12" id="KW-1185">Reference proteome</keyword>
<feature type="domain" description="PAC" evidence="10">
    <location>
        <begin position="84"/>
        <end position="143"/>
    </location>
</feature>
<sequence>MISPASTSHPAQLSPGRLAELILESSADFAILTLDLEGIITSWNSSAEAVMGWSPGEALGQNACMIFTPEDRASGACQGEMSAARLEGRAVDERWHLRKDGTRFWGAGSMTRLEDKESGTHLGYVKIVRDRTEQHEAGQRLRRSEERFRTLFGIRTVGVMVWGPGLELVEVNDAFLQMTGFSREEALGKTWQDLTPAEFFPASMKAVSEMAAADENTPYQKQCFRKDGSRWWGLFAARRMNEQEVVELVLDITEQRLAEQAARESDQRFRHLTELSPALVWLSDPDGKLIYLNQHYYDLTGSTPEDAVGHGWASAVAVHPDDLPRVRAAWDDAHAREVPFDLEFRLRRNDGQYRWYSSRATPQQDGAGRLIGWLGSNADVTPMKEAERVLRASAETLEQQVAERTADRNRMWRLSSDIMLVADFDARIEAVNPAWTSVLGWSQEELIGSDFRRLVHPDDVASTLAEVGRLMEGLTTLKFENRYRRKDGDYRWLSWTAVPDERFIHAVGRDIQAEKEQAETLRQTEEALRQSQKMEAVGQLTGGIAHDFNNLLTGITGSLELLSTRVTQGRLGNLERYVSAAQAAATRAAALTHRLLAFSRRQTLDPRPINANRLIQEMEELIRRTTGPQIIVETVLHAELWTTLCDPNQLENALLNLCINARDAMPEGGRLTIETVNAAIDERGARMRDMQPGEYVVICVTDTGTGMSPDVIAHAFDPFFTTKPAGQGTGLGLSMIYGFAKQSSGQVRIRSQEGHGTTMRLYLPRSRETAAGDAARAVLADAPRAERGQTVLVVDDEPTVRMLITEVLDGLGYAAIEAADGASGLAVLRSDARIDLLVSDVGLPGGMNGRQMADAARQFRPHLKVLFITGFAENAIARHGYLEPGMHVLTKPFPLETLATRIRTIISDEVTE</sequence>
<gene>
    <name evidence="11" type="ORF">MON41_21460</name>
</gene>
<dbReference type="SMART" id="SM00086">
    <property type="entry name" value="PAC"/>
    <property type="match status" value="4"/>
</dbReference>
<evidence type="ECO:0000259" key="9">
    <source>
        <dbReference type="PROSITE" id="PS50112"/>
    </source>
</evidence>
<dbReference type="Gene3D" id="3.40.50.2300">
    <property type="match status" value="1"/>
</dbReference>
<dbReference type="SUPFAM" id="SSF52172">
    <property type="entry name" value="CheY-like"/>
    <property type="match status" value="1"/>
</dbReference>
<dbReference type="SUPFAM" id="SSF47384">
    <property type="entry name" value="Homodimeric domain of signal transducing histidine kinase"/>
    <property type="match status" value="1"/>
</dbReference>
<keyword evidence="3 6" id="KW-0597">Phosphoprotein</keyword>
<dbReference type="InterPro" id="IPR035965">
    <property type="entry name" value="PAS-like_dom_sf"/>
</dbReference>
<dbReference type="SUPFAM" id="SSF55785">
    <property type="entry name" value="PYP-like sensor domain (PAS domain)"/>
    <property type="match status" value="4"/>
</dbReference>
<dbReference type="SMART" id="SM00448">
    <property type="entry name" value="REC"/>
    <property type="match status" value="1"/>
</dbReference>
<dbReference type="PROSITE" id="PS50113">
    <property type="entry name" value="PAC"/>
    <property type="match status" value="2"/>
</dbReference>